<keyword evidence="2" id="KW-1185">Reference proteome</keyword>
<proteinExistence type="predicted"/>
<organism evidence="1 2">
    <name type="scientific">Croceibacterium salegens</name>
    <dbReference type="NCBI Taxonomy" id="1737568"/>
    <lineage>
        <taxon>Bacteria</taxon>
        <taxon>Pseudomonadati</taxon>
        <taxon>Pseudomonadota</taxon>
        <taxon>Alphaproteobacteria</taxon>
        <taxon>Sphingomonadales</taxon>
        <taxon>Erythrobacteraceae</taxon>
        <taxon>Croceibacterium</taxon>
    </lineage>
</organism>
<evidence type="ECO:0000313" key="2">
    <source>
        <dbReference type="Proteomes" id="UP000433652"/>
    </source>
</evidence>
<dbReference type="Proteomes" id="UP000433652">
    <property type="component" value="Unassembled WGS sequence"/>
</dbReference>
<dbReference type="EMBL" id="WTYM01000036">
    <property type="protein sequence ID" value="MXO59559.1"/>
    <property type="molecule type" value="Genomic_DNA"/>
</dbReference>
<dbReference type="AlphaFoldDB" id="A0A6I4SW38"/>
<sequence length="190" mass="20783">MIEVDRFDLEVMLSEEAVEAAGVKAAEVLAEENGRKWAKVAIPLLGDRIRCAIDDELAAFDPLSVFAQCWSKWSELAAIPAGKRTHVRLGKHVIEHDFLPALSFRLGPMVSDPIEFTLTVQAEIESVELKVVDRHITRVGGGKCNMGATLKYADQKICGSGALCSYRIPGDYRFKNPIRIAGPRGGADTC</sequence>
<name>A0A6I4SW38_9SPHN</name>
<reference evidence="1 2" key="1">
    <citation type="submission" date="2019-12" db="EMBL/GenBank/DDBJ databases">
        <title>Genomic-based taxomic classification of the family Erythrobacteraceae.</title>
        <authorList>
            <person name="Xu L."/>
        </authorList>
    </citation>
    <scope>NUCLEOTIDE SEQUENCE [LARGE SCALE GENOMIC DNA]</scope>
    <source>
        <strain evidence="1 2">MCCC 1K01500</strain>
    </source>
</reference>
<accession>A0A6I4SW38</accession>
<gene>
    <name evidence="1" type="ORF">GRI89_08395</name>
</gene>
<protein>
    <submittedName>
        <fullName evidence="1">Uncharacterized protein</fullName>
    </submittedName>
</protein>
<comment type="caution">
    <text evidence="1">The sequence shown here is derived from an EMBL/GenBank/DDBJ whole genome shotgun (WGS) entry which is preliminary data.</text>
</comment>
<dbReference type="RefSeq" id="WP_159794091.1">
    <property type="nucleotide sequence ID" value="NZ_WTYM01000036.1"/>
</dbReference>
<evidence type="ECO:0000313" key="1">
    <source>
        <dbReference type="EMBL" id="MXO59559.1"/>
    </source>
</evidence>